<name>A0A834VDK9_SARSC</name>
<keyword evidence="2" id="KW-0472">Membrane</keyword>
<organism evidence="3">
    <name type="scientific">Sarcoptes scabiei</name>
    <name type="common">Itch mite</name>
    <name type="synonym">Acarus scabiei</name>
    <dbReference type="NCBI Taxonomy" id="52283"/>
    <lineage>
        <taxon>Eukaryota</taxon>
        <taxon>Metazoa</taxon>
        <taxon>Ecdysozoa</taxon>
        <taxon>Arthropoda</taxon>
        <taxon>Chelicerata</taxon>
        <taxon>Arachnida</taxon>
        <taxon>Acari</taxon>
        <taxon>Acariformes</taxon>
        <taxon>Sarcoptiformes</taxon>
        <taxon>Astigmata</taxon>
        <taxon>Psoroptidia</taxon>
        <taxon>Sarcoptoidea</taxon>
        <taxon>Sarcoptidae</taxon>
        <taxon>Sarcoptinae</taxon>
        <taxon>Sarcoptes</taxon>
    </lineage>
</organism>
<dbReference type="Proteomes" id="UP000070412">
    <property type="component" value="Unassembled WGS sequence"/>
</dbReference>
<feature type="compositionally biased region" description="Basic and acidic residues" evidence="1">
    <location>
        <begin position="451"/>
        <end position="474"/>
    </location>
</feature>
<feature type="region of interest" description="Disordered" evidence="1">
    <location>
        <begin position="436"/>
        <end position="535"/>
    </location>
</feature>
<feature type="compositionally biased region" description="Polar residues" evidence="1">
    <location>
        <begin position="768"/>
        <end position="778"/>
    </location>
</feature>
<feature type="compositionally biased region" description="Polar residues" evidence="1">
    <location>
        <begin position="504"/>
        <end position="514"/>
    </location>
</feature>
<proteinExistence type="predicted"/>
<dbReference type="EMBL" id="WVUK01000056">
    <property type="protein sequence ID" value="KAF7492931.1"/>
    <property type="molecule type" value="Genomic_DNA"/>
</dbReference>
<feature type="compositionally biased region" description="Basic and acidic residues" evidence="1">
    <location>
        <begin position="518"/>
        <end position="534"/>
    </location>
</feature>
<dbReference type="EnsemblMetazoa" id="SSS_3263s_mrna">
    <property type="protein sequence ID" value="KAF7492931.1"/>
    <property type="gene ID" value="SSS_3263"/>
</dbReference>
<protein>
    <submittedName>
        <fullName evidence="3 4">Uncharacterized protein</fullName>
    </submittedName>
</protein>
<feature type="compositionally biased region" description="Pro residues" evidence="1">
    <location>
        <begin position="194"/>
        <end position="203"/>
    </location>
</feature>
<feature type="compositionally biased region" description="Basic residues" evidence="1">
    <location>
        <begin position="694"/>
        <end position="706"/>
    </location>
</feature>
<feature type="region of interest" description="Disordered" evidence="1">
    <location>
        <begin position="768"/>
        <end position="793"/>
    </location>
</feature>
<evidence type="ECO:0000313" key="3">
    <source>
        <dbReference type="EMBL" id="KAF7492931.1"/>
    </source>
</evidence>
<feature type="compositionally biased region" description="Low complexity" evidence="1">
    <location>
        <begin position="342"/>
        <end position="352"/>
    </location>
</feature>
<reference evidence="5" key="1">
    <citation type="journal article" date="2020" name="PLoS Negl. Trop. Dis.">
        <title>High-quality nuclear genome for Sarcoptes scabiei-A critical resource for a neglected parasite.</title>
        <authorList>
            <person name="Korhonen P.K."/>
            <person name="Gasser R.B."/>
            <person name="Ma G."/>
            <person name="Wang T."/>
            <person name="Stroehlein A.J."/>
            <person name="Young N.D."/>
            <person name="Ang C.S."/>
            <person name="Fernando D.D."/>
            <person name="Lu H.C."/>
            <person name="Taylor S."/>
            <person name="Reynolds S.L."/>
            <person name="Mofiz E."/>
            <person name="Najaraj S.H."/>
            <person name="Gowda H."/>
            <person name="Madugundu A."/>
            <person name="Renuse S."/>
            <person name="Holt D."/>
            <person name="Pandey A."/>
            <person name="Papenfuss A.T."/>
            <person name="Fischer K."/>
        </authorList>
    </citation>
    <scope>NUCLEOTIDE SEQUENCE [LARGE SCALE GENOMIC DNA]</scope>
</reference>
<evidence type="ECO:0000256" key="2">
    <source>
        <dbReference type="SAM" id="Phobius"/>
    </source>
</evidence>
<feature type="compositionally biased region" description="Basic and acidic residues" evidence="1">
    <location>
        <begin position="711"/>
        <end position="720"/>
    </location>
</feature>
<feature type="region of interest" description="Disordered" evidence="1">
    <location>
        <begin position="661"/>
        <end position="732"/>
    </location>
</feature>
<evidence type="ECO:0000256" key="1">
    <source>
        <dbReference type="SAM" id="MobiDB-lite"/>
    </source>
</evidence>
<feature type="region of interest" description="Disordered" evidence="1">
    <location>
        <begin position="326"/>
        <end position="384"/>
    </location>
</feature>
<dbReference type="OrthoDB" id="6516048at2759"/>
<dbReference type="AlphaFoldDB" id="A0A834VDK9"/>
<accession>A0A834VDK9</accession>
<feature type="compositionally biased region" description="Basic and acidic residues" evidence="1">
    <location>
        <begin position="673"/>
        <end position="684"/>
    </location>
</feature>
<feature type="compositionally biased region" description="Basic and acidic residues" evidence="1">
    <location>
        <begin position="358"/>
        <end position="375"/>
    </location>
</feature>
<feature type="compositionally biased region" description="Low complexity" evidence="1">
    <location>
        <begin position="204"/>
        <end position="216"/>
    </location>
</feature>
<reference evidence="4" key="3">
    <citation type="submission" date="2022-06" db="UniProtKB">
        <authorList>
            <consortium name="EnsemblMetazoa"/>
        </authorList>
    </citation>
    <scope>IDENTIFICATION</scope>
</reference>
<reference evidence="3" key="2">
    <citation type="submission" date="2020-01" db="EMBL/GenBank/DDBJ databases">
        <authorList>
            <person name="Korhonen P.K.K."/>
            <person name="Guangxu M.G."/>
            <person name="Wang T.W."/>
            <person name="Stroehlein A.J.S."/>
            <person name="Young N.D."/>
            <person name="Ang C.-S.A."/>
            <person name="Fernando D.W.F."/>
            <person name="Lu H.L."/>
            <person name="Taylor S.T."/>
            <person name="Ehtesham M.E.M."/>
            <person name="Najaraj S.H.N."/>
            <person name="Harsha G.H.G."/>
            <person name="Madugundu A.M."/>
            <person name="Renuse S.R."/>
            <person name="Holt D.H."/>
            <person name="Pandey A.P."/>
            <person name="Papenfuss A.P."/>
            <person name="Gasser R.B.G."/>
            <person name="Fischer K.F."/>
        </authorList>
    </citation>
    <scope>NUCLEOTIDE SEQUENCE</scope>
    <source>
        <strain evidence="3">SSS_KF_BRIS2020</strain>
    </source>
</reference>
<keyword evidence="5" id="KW-1185">Reference proteome</keyword>
<keyword evidence="2" id="KW-1133">Transmembrane helix</keyword>
<feature type="region of interest" description="Disordered" evidence="1">
    <location>
        <begin position="184"/>
        <end position="216"/>
    </location>
</feature>
<keyword evidence="2" id="KW-0812">Transmembrane</keyword>
<evidence type="ECO:0000313" key="5">
    <source>
        <dbReference type="Proteomes" id="UP000070412"/>
    </source>
</evidence>
<feature type="transmembrane region" description="Helical" evidence="2">
    <location>
        <begin position="20"/>
        <end position="41"/>
    </location>
</feature>
<gene>
    <name evidence="3" type="ORF">SSS_3263</name>
</gene>
<feature type="compositionally biased region" description="Basic and acidic residues" evidence="1">
    <location>
        <begin position="483"/>
        <end position="498"/>
    </location>
</feature>
<evidence type="ECO:0000313" key="4">
    <source>
        <dbReference type="EnsemblMetazoa" id="KAF7492931.1"/>
    </source>
</evidence>
<feature type="transmembrane region" description="Helical" evidence="2">
    <location>
        <begin position="84"/>
        <end position="106"/>
    </location>
</feature>
<sequence>MIDHFSIWNFEFEPNFEQFSSLFAFFLCYLCCWCSPIYMISKQKILVLLKMEKNRMLFARRSSSSSLFSFWATNIKIGSKSDRFAIMHIISRWTLLPALLLMIISISRIDAYMNSYSRTIDESLGTASKIAANQSFPSPSLPSSISNRIVTNVSDLKRNFSASTIATNAIINNRTDNVQLPFSSLRPIKSTPRPSSPPPPPPLASSSLPSSSSLVSPFSNQLHSKVQVVIDDNNRIRLENLPAMVSNYHREPIPNNQFSRRYQIVEDRDHPFHFDGNQNYFNRHHRMDADHNENYYGPWQRSMNDDESGRTPLDVMFNEILHQNEFESTRFNSQNDRDKKTNNSSSTFDSFTMIPKKNATEKDHNGESKNSKSTEKFNQNLGEDDRSLRYTQVFESPPRYLMPKIVRPSFSKIPDEFLQQSLEHSDMNDFGRNKIDNDFNQFNQNHNHHHYQGDNRKNYFEDHSSNHRLFDDHHQHHHHRSNHKSDNHDRKKNHSLEKHHQKHNSILSTDSSSAPVFDEEKNRSSFIDKNDPDSKPLIVPIGSRVHFIKYKDYERPQSTKLISKFDYSNDEPYEPSVIELPSSQPVLPIVFNFRTKSSPIYTKTTHRPMFASQPIQFHGSEDPPHLRHHTVHKPVIQDLHEIILPYRVFVQEMPPVNQFTDTILESPLPDSKPYNDHRYNDHHHPLPLPPPLPNHHHHHHRDRHPKNSQLPEKDFNEYNHHHPHQQHSNAFNDNLFDQFDGQYADPTPIMMDKIPIYAPADLADEFQKSYNSEQQQKQTSSSLMESEKSSTKPQRLLPVYVEDPPRPTTTFDWSLETNAFQQPNNPFVGYHFHQPHHTESYFHQDFSRIPRYLQENHFNHRMK</sequence>